<dbReference type="InterPro" id="IPR029058">
    <property type="entry name" value="AB_hydrolase_fold"/>
</dbReference>
<dbReference type="PANTHER" id="PTHR37017:SF11">
    <property type="entry name" value="ESTERASE_LIPASE_THIOESTERASE DOMAIN-CONTAINING PROTEIN"/>
    <property type="match status" value="1"/>
</dbReference>
<keyword evidence="3" id="KW-1185">Reference proteome</keyword>
<reference evidence="2 3" key="1">
    <citation type="submission" date="2019-02" db="EMBL/GenBank/DDBJ databases">
        <title>Dyella amyloliquefaciens sp. nov., isolated from forest soil.</title>
        <authorList>
            <person name="Gao Z.-H."/>
            <person name="Qiu L.-H."/>
        </authorList>
    </citation>
    <scope>NUCLEOTIDE SEQUENCE [LARGE SCALE GENOMIC DNA]</scope>
    <source>
        <strain evidence="2 3">KACC 12747</strain>
    </source>
</reference>
<comment type="caution">
    <text evidence="2">The sequence shown here is derived from an EMBL/GenBank/DDBJ whole genome shotgun (WGS) entry which is preliminary data.</text>
</comment>
<protein>
    <submittedName>
        <fullName evidence="2">Alpha/beta hydrolase</fullName>
    </submittedName>
</protein>
<evidence type="ECO:0000259" key="1">
    <source>
        <dbReference type="Pfam" id="PF12697"/>
    </source>
</evidence>
<dbReference type="InterPro" id="IPR052897">
    <property type="entry name" value="Sec-Metab_Biosynth_Hydrolase"/>
</dbReference>
<dbReference type="Proteomes" id="UP000291822">
    <property type="component" value="Unassembled WGS sequence"/>
</dbReference>
<dbReference type="InterPro" id="IPR000073">
    <property type="entry name" value="AB_hydrolase_1"/>
</dbReference>
<accession>A0A4R0YXB6</accession>
<dbReference type="SUPFAM" id="SSF53474">
    <property type="entry name" value="alpha/beta-Hydrolases"/>
    <property type="match status" value="1"/>
</dbReference>
<feature type="domain" description="AB hydrolase-1" evidence="1">
    <location>
        <begin position="7"/>
        <end position="220"/>
    </location>
</feature>
<sequence>MTSKPSIVLVHGAWGDGSHWCKVIPVLHGKGYRVSAVQNPLTSLDDDIERTRRLIEAQDGPVILVGHSYGGAVISGAGHHDKVIGLVYIAAFAPDEGESLGSIFARRDPPAGAASIRPDAYGFLWLDRATHKESFCQELGDDAALILAATQKPIAARCFDDKAGAPAWRDKPSWYQVSLEDRMIPPETEQWMAERMQARKIVQLAASHASLAAYPHEIVALIDEAALDLSPPSR</sequence>
<dbReference type="GO" id="GO:0016787">
    <property type="term" value="F:hydrolase activity"/>
    <property type="evidence" value="ECO:0007669"/>
    <property type="project" value="UniProtKB-KW"/>
</dbReference>
<keyword evidence="2" id="KW-0378">Hydrolase</keyword>
<organism evidence="2 3">
    <name type="scientific">Dyella soli</name>
    <dbReference type="NCBI Taxonomy" id="522319"/>
    <lineage>
        <taxon>Bacteria</taxon>
        <taxon>Pseudomonadati</taxon>
        <taxon>Pseudomonadota</taxon>
        <taxon>Gammaproteobacteria</taxon>
        <taxon>Lysobacterales</taxon>
        <taxon>Rhodanobacteraceae</taxon>
        <taxon>Dyella</taxon>
    </lineage>
</organism>
<proteinExistence type="predicted"/>
<evidence type="ECO:0000313" key="3">
    <source>
        <dbReference type="Proteomes" id="UP000291822"/>
    </source>
</evidence>
<dbReference type="Gene3D" id="3.40.50.1820">
    <property type="entry name" value="alpha/beta hydrolase"/>
    <property type="match status" value="1"/>
</dbReference>
<evidence type="ECO:0000313" key="2">
    <source>
        <dbReference type="EMBL" id="TCI11904.1"/>
    </source>
</evidence>
<dbReference type="EMBL" id="SJTG01000001">
    <property type="protein sequence ID" value="TCI11904.1"/>
    <property type="molecule type" value="Genomic_DNA"/>
</dbReference>
<name>A0A4R0YXB6_9GAMM</name>
<dbReference type="AlphaFoldDB" id="A0A4R0YXB6"/>
<gene>
    <name evidence="2" type="ORF">EZM97_00585</name>
</gene>
<dbReference type="RefSeq" id="WP_131151317.1">
    <property type="nucleotide sequence ID" value="NZ_SJTG01000001.1"/>
</dbReference>
<dbReference type="Pfam" id="PF12697">
    <property type="entry name" value="Abhydrolase_6"/>
    <property type="match status" value="1"/>
</dbReference>
<dbReference type="PANTHER" id="PTHR37017">
    <property type="entry name" value="AB HYDROLASE-1 DOMAIN-CONTAINING PROTEIN-RELATED"/>
    <property type="match status" value="1"/>
</dbReference>